<evidence type="ECO:0000313" key="6">
    <source>
        <dbReference type="Proteomes" id="UP001140293"/>
    </source>
</evidence>
<evidence type="ECO:0000313" key="5">
    <source>
        <dbReference type="EMBL" id="MCV7172698.1"/>
    </source>
</evidence>
<dbReference type="Pfam" id="PF24088">
    <property type="entry name" value="DUF7373"/>
    <property type="match status" value="1"/>
</dbReference>
<feature type="chain" id="PRO_5040918586" description="Secreted protein" evidence="2">
    <location>
        <begin position="29"/>
        <end position="406"/>
    </location>
</feature>
<dbReference type="Proteomes" id="UP001140293">
    <property type="component" value="Unassembled WGS sequence"/>
</dbReference>
<evidence type="ECO:0000256" key="2">
    <source>
        <dbReference type="SAM" id="SignalP"/>
    </source>
</evidence>
<reference evidence="5" key="2">
    <citation type="journal article" date="2022" name="BMC Genomics">
        <title>Comparative genome analysis of mycobacteria focusing on tRNA and non-coding RNA.</title>
        <authorList>
            <person name="Behra P.R.K."/>
            <person name="Pettersson B.M.F."/>
            <person name="Ramesh M."/>
            <person name="Das S."/>
            <person name="Dasgupta S."/>
            <person name="Kirsebom L.A."/>
        </authorList>
    </citation>
    <scope>NUCLEOTIDE SEQUENCE</scope>
    <source>
        <strain evidence="5">DSM 44615</strain>
    </source>
</reference>
<feature type="domain" description="DUF7373" evidence="3">
    <location>
        <begin position="66"/>
        <end position="253"/>
    </location>
</feature>
<keyword evidence="2" id="KW-0732">Signal</keyword>
<dbReference type="AlphaFoldDB" id="A0A9X3BWF8"/>
<feature type="domain" description="DUF7373" evidence="4">
    <location>
        <begin position="261"/>
        <end position="404"/>
    </location>
</feature>
<dbReference type="InterPro" id="IPR056463">
    <property type="entry name" value="DUF7373_C"/>
</dbReference>
<dbReference type="Pfam" id="PF24092">
    <property type="entry name" value="DUF7373_C"/>
    <property type="match status" value="1"/>
</dbReference>
<dbReference type="PROSITE" id="PS51257">
    <property type="entry name" value="PROKAR_LIPOPROTEIN"/>
    <property type="match status" value="1"/>
</dbReference>
<evidence type="ECO:0008006" key="7">
    <source>
        <dbReference type="Google" id="ProtNLM"/>
    </source>
</evidence>
<dbReference type="EMBL" id="JACKSJ010000195">
    <property type="protein sequence ID" value="MCV7172698.1"/>
    <property type="molecule type" value="Genomic_DNA"/>
</dbReference>
<feature type="region of interest" description="Disordered" evidence="1">
    <location>
        <begin position="34"/>
        <end position="68"/>
    </location>
</feature>
<feature type="signal peptide" evidence="2">
    <location>
        <begin position="1"/>
        <end position="28"/>
    </location>
</feature>
<feature type="compositionally biased region" description="Basic and acidic residues" evidence="1">
    <location>
        <begin position="352"/>
        <end position="362"/>
    </location>
</feature>
<feature type="region of interest" description="Disordered" evidence="1">
    <location>
        <begin position="341"/>
        <end position="365"/>
    </location>
</feature>
<organism evidence="5 6">
    <name type="scientific">[Mycobacterium] manitobense</name>
    <dbReference type="NCBI Taxonomy" id="190147"/>
    <lineage>
        <taxon>Bacteria</taxon>
        <taxon>Bacillati</taxon>
        <taxon>Actinomycetota</taxon>
        <taxon>Actinomycetes</taxon>
        <taxon>Mycobacteriales</taxon>
        <taxon>Mycobacteriaceae</taxon>
        <taxon>Mycolicibacterium</taxon>
    </lineage>
</organism>
<proteinExistence type="predicted"/>
<sequence length="406" mass="42174">MNRTVRAGHVIRALPAWLAASMLVTSCAATISGQAAREPDAPPPPVSLDTGNYPTTPRPPLGAAGPNGAAVEAHRMADAVVGPWEVDPVLLQINPTTKVWREPKAISTSIPEPAPSIASTNGFLTGFSTSRSATAPAGALDILQIAVMRFPTIERAAAAATGMFSKSAATESRPVPIPGHPDASAATVGLPDGGAAVFSYTARGVFVVYTWTVGRNGNADAATGATVRALDLQKPRLDAFAPTAPDGFAGLPVDPDGVLAKAVPVSPGNLTVTHGAWQPRAALHYSADPLVSGPLFEKARVTTVANALDTLYETEDAAGTTTLLDGLQVETAREPNLRRRQIDPVPGVPESHCVDNGERPPDAPKTGIPRFACLVAVDRYVASVSAEQLDDTQQRVAAQYVMLTAK</sequence>
<name>A0A9X3BWF8_9MYCO</name>
<keyword evidence="6" id="KW-1185">Reference proteome</keyword>
<gene>
    <name evidence="5" type="ORF">H7I41_22515</name>
</gene>
<accession>A0A9X3BWF8</accession>
<dbReference type="RefSeq" id="WP_264014871.1">
    <property type="nucleotide sequence ID" value="NZ_JACKSJ010000195.1"/>
</dbReference>
<evidence type="ECO:0000259" key="4">
    <source>
        <dbReference type="Pfam" id="PF24092"/>
    </source>
</evidence>
<evidence type="ECO:0000256" key="1">
    <source>
        <dbReference type="SAM" id="MobiDB-lite"/>
    </source>
</evidence>
<reference evidence="5" key="1">
    <citation type="submission" date="2020-07" db="EMBL/GenBank/DDBJ databases">
        <authorList>
            <person name="Pettersson B.M.F."/>
            <person name="Behra P.R.K."/>
            <person name="Ramesh M."/>
            <person name="Das S."/>
            <person name="Dasgupta S."/>
            <person name="Kirsebom L.A."/>
        </authorList>
    </citation>
    <scope>NUCLEOTIDE SEQUENCE</scope>
    <source>
        <strain evidence="5">DSM 44615</strain>
    </source>
</reference>
<protein>
    <recommendedName>
        <fullName evidence="7">Secreted protein</fullName>
    </recommendedName>
</protein>
<dbReference type="InterPro" id="IPR055797">
    <property type="entry name" value="DUF7373"/>
</dbReference>
<evidence type="ECO:0000259" key="3">
    <source>
        <dbReference type="Pfam" id="PF24088"/>
    </source>
</evidence>
<comment type="caution">
    <text evidence="5">The sequence shown here is derived from an EMBL/GenBank/DDBJ whole genome shotgun (WGS) entry which is preliminary data.</text>
</comment>